<reference evidence="3" key="1">
    <citation type="submission" date="2018-07" db="EMBL/GenBank/DDBJ databases">
        <title>Giant CbK-like Caulobacter bacteriophages have genetically divergent genomes.</title>
        <authorList>
            <person name="Wilson K.M."/>
            <person name="Ely B."/>
        </authorList>
    </citation>
    <scope>NUCLEOTIDE SEQUENCE [LARGE SCALE GENOMIC DNA]</scope>
</reference>
<sequence length="136" mass="14607">MPYQRKPVVVEAFAWDRHADQSTWPQWAQDFEGLTSLNTWAKIGMSGYGTLLVPSEGKVHEAQNGYFLVRVNKHRIDIYAPAVFAEQFEEVGAAPAAVEPVEAAPAVSEPEKASPAKGRAAKTEAAPAADAGADEA</sequence>
<keyword evidence="3" id="KW-1185">Reference proteome</keyword>
<evidence type="ECO:0000313" key="2">
    <source>
        <dbReference type="EMBL" id="AXQ69260.1"/>
    </source>
</evidence>
<dbReference type="EMBL" id="MH588546">
    <property type="protein sequence ID" value="AXQ69260.1"/>
    <property type="molecule type" value="Genomic_DNA"/>
</dbReference>
<proteinExistence type="predicted"/>
<organism evidence="2 3">
    <name type="scientific">Caulobacter phage CcrBL9</name>
    <dbReference type="NCBI Taxonomy" id="2283270"/>
    <lineage>
        <taxon>Viruses</taxon>
        <taxon>Duplodnaviria</taxon>
        <taxon>Heunggongvirae</taxon>
        <taxon>Uroviricota</taxon>
        <taxon>Caudoviricetes</taxon>
        <taxon>Jeanschmidtviridae</taxon>
        <taxon>Bertelyvirus</taxon>
        <taxon>Bertelyvirus BL9</taxon>
    </lineage>
</organism>
<feature type="region of interest" description="Disordered" evidence="1">
    <location>
        <begin position="102"/>
        <end position="136"/>
    </location>
</feature>
<protein>
    <submittedName>
        <fullName evidence="2">Uncharacterized protein</fullName>
    </submittedName>
</protein>
<dbReference type="Proteomes" id="UP000259421">
    <property type="component" value="Segment"/>
</dbReference>
<gene>
    <name evidence="2" type="ORF">CcrBL9_gp236c</name>
</gene>
<accession>A0A385EC77</accession>
<name>A0A385EC77_9CAUD</name>
<evidence type="ECO:0000256" key="1">
    <source>
        <dbReference type="SAM" id="MobiDB-lite"/>
    </source>
</evidence>
<feature type="compositionally biased region" description="Low complexity" evidence="1">
    <location>
        <begin position="115"/>
        <end position="136"/>
    </location>
</feature>
<evidence type="ECO:0000313" key="3">
    <source>
        <dbReference type="Proteomes" id="UP000259421"/>
    </source>
</evidence>
<reference evidence="2 3" key="2">
    <citation type="submission" date="2018-09" db="EMBL/GenBank/DDBJ databases">
        <title>Giant CbK-like Caulobacter bacteriophages have genetically divergent genomes.</title>
        <authorList>
            <person name="Wilson K."/>
            <person name="Ely B."/>
        </authorList>
    </citation>
    <scope>NUCLEOTIDE SEQUENCE [LARGE SCALE GENOMIC DNA]</scope>
</reference>